<reference evidence="2" key="1">
    <citation type="journal article" date="2019" name="Int. J. Syst. Evol. Microbiol.">
        <title>The Global Catalogue of Microorganisms (GCM) 10K type strain sequencing project: providing services to taxonomists for standard genome sequencing and annotation.</title>
        <authorList>
            <consortium name="The Broad Institute Genomics Platform"/>
            <consortium name="The Broad Institute Genome Sequencing Center for Infectious Disease"/>
            <person name="Wu L."/>
            <person name="Ma J."/>
        </authorList>
    </citation>
    <scope>NUCLEOTIDE SEQUENCE [LARGE SCALE GENOMIC DNA]</scope>
    <source>
        <strain evidence="2">CGMCC 1.15439</strain>
    </source>
</reference>
<dbReference type="EMBL" id="BMJA01000002">
    <property type="protein sequence ID" value="GGA40834.1"/>
    <property type="molecule type" value="Genomic_DNA"/>
</dbReference>
<comment type="caution">
    <text evidence="1">The sequence shown here is derived from an EMBL/GenBank/DDBJ whole genome shotgun (WGS) entry which is preliminary data.</text>
</comment>
<evidence type="ECO:0000313" key="1">
    <source>
        <dbReference type="EMBL" id="GGA40834.1"/>
    </source>
</evidence>
<proteinExistence type="predicted"/>
<name>A0ABQ1GC60_9GAMM</name>
<evidence type="ECO:0000313" key="2">
    <source>
        <dbReference type="Proteomes" id="UP000620046"/>
    </source>
</evidence>
<dbReference type="RefSeq" id="WP_188795502.1">
    <property type="nucleotide sequence ID" value="NZ_BMJA01000002.1"/>
</dbReference>
<keyword evidence="2" id="KW-1185">Reference proteome</keyword>
<accession>A0ABQ1GC60</accession>
<organism evidence="1 2">
    <name type="scientific">Dyella nitratireducens</name>
    <dbReference type="NCBI Taxonomy" id="1849580"/>
    <lineage>
        <taxon>Bacteria</taxon>
        <taxon>Pseudomonadati</taxon>
        <taxon>Pseudomonadota</taxon>
        <taxon>Gammaproteobacteria</taxon>
        <taxon>Lysobacterales</taxon>
        <taxon>Rhodanobacteraceae</taxon>
        <taxon>Dyella</taxon>
    </lineage>
</organism>
<protein>
    <submittedName>
        <fullName evidence="1">Uncharacterized protein</fullName>
    </submittedName>
</protein>
<sequence>MSETLDALRATAGGVRHPLLLDLIHQGLATDNPVQLTDAGKARLRKLESDHWMAIQAELPDETPEEDGLFPEP</sequence>
<dbReference type="Proteomes" id="UP000620046">
    <property type="component" value="Unassembled WGS sequence"/>
</dbReference>
<gene>
    <name evidence="1" type="ORF">GCM10010981_32570</name>
</gene>